<sequence length="111" mass="12579">MATKDAIQSELDGLNRTLASTELKNDSKNHDQILHDMHNLQRQLQKVQKEICPFEYVHQEAMAYIGSDRAIADITWSGSIFASSGGVAYFFWRAAYLSMCFSSRNKTVSRS</sequence>
<protein>
    <recommendedName>
        <fullName evidence="2">External alternative NADH-ubiquinone oxidoreductase-like C-terminal domain-containing protein</fullName>
    </recommendedName>
</protein>
<dbReference type="AlphaFoldDB" id="A0A1L9RS43"/>
<evidence type="ECO:0000256" key="1">
    <source>
        <dbReference type="SAM" id="Coils"/>
    </source>
</evidence>
<organism evidence="3 4">
    <name type="scientific">Aspergillus wentii DTO 134E9</name>
    <dbReference type="NCBI Taxonomy" id="1073089"/>
    <lineage>
        <taxon>Eukaryota</taxon>
        <taxon>Fungi</taxon>
        <taxon>Dikarya</taxon>
        <taxon>Ascomycota</taxon>
        <taxon>Pezizomycotina</taxon>
        <taxon>Eurotiomycetes</taxon>
        <taxon>Eurotiomycetidae</taxon>
        <taxon>Eurotiales</taxon>
        <taxon>Aspergillaceae</taxon>
        <taxon>Aspergillus</taxon>
        <taxon>Aspergillus subgen. Cremei</taxon>
    </lineage>
</organism>
<reference evidence="4" key="1">
    <citation type="journal article" date="2017" name="Genome Biol.">
        <title>Comparative genomics reveals high biological diversity and specific adaptations in the industrially and medically important fungal genus Aspergillus.</title>
        <authorList>
            <person name="de Vries R.P."/>
            <person name="Riley R."/>
            <person name="Wiebenga A."/>
            <person name="Aguilar-Osorio G."/>
            <person name="Amillis S."/>
            <person name="Uchima C.A."/>
            <person name="Anderluh G."/>
            <person name="Asadollahi M."/>
            <person name="Askin M."/>
            <person name="Barry K."/>
            <person name="Battaglia E."/>
            <person name="Bayram O."/>
            <person name="Benocci T."/>
            <person name="Braus-Stromeyer S.A."/>
            <person name="Caldana C."/>
            <person name="Canovas D."/>
            <person name="Cerqueira G.C."/>
            <person name="Chen F."/>
            <person name="Chen W."/>
            <person name="Choi C."/>
            <person name="Clum A."/>
            <person name="Dos Santos R.A."/>
            <person name="Damasio A.R."/>
            <person name="Diallinas G."/>
            <person name="Emri T."/>
            <person name="Fekete E."/>
            <person name="Flipphi M."/>
            <person name="Freyberg S."/>
            <person name="Gallo A."/>
            <person name="Gournas C."/>
            <person name="Habgood R."/>
            <person name="Hainaut M."/>
            <person name="Harispe M.L."/>
            <person name="Henrissat B."/>
            <person name="Hilden K.S."/>
            <person name="Hope R."/>
            <person name="Hossain A."/>
            <person name="Karabika E."/>
            <person name="Karaffa L."/>
            <person name="Karanyi Z."/>
            <person name="Krasevec N."/>
            <person name="Kuo A."/>
            <person name="Kusch H."/>
            <person name="LaButti K."/>
            <person name="Lagendijk E.L."/>
            <person name="Lapidus A."/>
            <person name="Levasseur A."/>
            <person name="Lindquist E."/>
            <person name="Lipzen A."/>
            <person name="Logrieco A.F."/>
            <person name="MacCabe A."/>
            <person name="Maekelae M.R."/>
            <person name="Malavazi I."/>
            <person name="Melin P."/>
            <person name="Meyer V."/>
            <person name="Mielnichuk N."/>
            <person name="Miskei M."/>
            <person name="Molnar A.P."/>
            <person name="Mule G."/>
            <person name="Ngan C.Y."/>
            <person name="Orejas M."/>
            <person name="Orosz E."/>
            <person name="Ouedraogo J.P."/>
            <person name="Overkamp K.M."/>
            <person name="Park H.-S."/>
            <person name="Perrone G."/>
            <person name="Piumi F."/>
            <person name="Punt P.J."/>
            <person name="Ram A.F."/>
            <person name="Ramon A."/>
            <person name="Rauscher S."/>
            <person name="Record E."/>
            <person name="Riano-Pachon D.M."/>
            <person name="Robert V."/>
            <person name="Roehrig J."/>
            <person name="Ruller R."/>
            <person name="Salamov A."/>
            <person name="Salih N.S."/>
            <person name="Samson R.A."/>
            <person name="Sandor E."/>
            <person name="Sanguinetti M."/>
            <person name="Schuetze T."/>
            <person name="Sepcic K."/>
            <person name="Shelest E."/>
            <person name="Sherlock G."/>
            <person name="Sophianopoulou V."/>
            <person name="Squina F.M."/>
            <person name="Sun H."/>
            <person name="Susca A."/>
            <person name="Todd R.B."/>
            <person name="Tsang A."/>
            <person name="Unkles S.E."/>
            <person name="van de Wiele N."/>
            <person name="van Rossen-Uffink D."/>
            <person name="Oliveira J.V."/>
            <person name="Vesth T.C."/>
            <person name="Visser J."/>
            <person name="Yu J.-H."/>
            <person name="Zhou M."/>
            <person name="Andersen M.R."/>
            <person name="Archer D.B."/>
            <person name="Baker S.E."/>
            <person name="Benoit I."/>
            <person name="Brakhage A.A."/>
            <person name="Braus G.H."/>
            <person name="Fischer R."/>
            <person name="Frisvad J.C."/>
            <person name="Goldman G.H."/>
            <person name="Houbraken J."/>
            <person name="Oakley B."/>
            <person name="Pocsi I."/>
            <person name="Scazzocchio C."/>
            <person name="Seiboth B."/>
            <person name="vanKuyk P.A."/>
            <person name="Wortman J."/>
            <person name="Dyer P.S."/>
            <person name="Grigoriev I.V."/>
        </authorList>
    </citation>
    <scope>NUCLEOTIDE SEQUENCE [LARGE SCALE GENOMIC DNA]</scope>
    <source>
        <strain evidence="4">DTO 134E9</strain>
    </source>
</reference>
<dbReference type="EMBL" id="KV878211">
    <property type="protein sequence ID" value="OJJ37786.1"/>
    <property type="molecule type" value="Genomic_DNA"/>
</dbReference>
<proteinExistence type="predicted"/>
<keyword evidence="1" id="KW-0175">Coiled coil</keyword>
<feature type="coiled-coil region" evidence="1">
    <location>
        <begin position="4"/>
        <end position="50"/>
    </location>
</feature>
<dbReference type="OrthoDB" id="3244603at2759"/>
<dbReference type="InterPro" id="IPR054585">
    <property type="entry name" value="NDH2-like_C"/>
</dbReference>
<evidence type="ECO:0000259" key="2">
    <source>
        <dbReference type="Pfam" id="PF22366"/>
    </source>
</evidence>
<feature type="domain" description="External alternative NADH-ubiquinone oxidoreductase-like C-terminal" evidence="2">
    <location>
        <begin position="58"/>
        <end position="107"/>
    </location>
</feature>
<evidence type="ECO:0000313" key="4">
    <source>
        <dbReference type="Proteomes" id="UP000184383"/>
    </source>
</evidence>
<dbReference type="GeneID" id="63747774"/>
<dbReference type="STRING" id="1073089.A0A1L9RS43"/>
<name>A0A1L9RS43_ASPWE</name>
<dbReference type="VEuPathDB" id="FungiDB:ASPWEDRAFT_182616"/>
<gene>
    <name evidence="3" type="ORF">ASPWEDRAFT_182616</name>
</gene>
<dbReference type="Pfam" id="PF22366">
    <property type="entry name" value="NDH2_C"/>
    <property type="match status" value="1"/>
</dbReference>
<keyword evidence="4" id="KW-1185">Reference proteome</keyword>
<evidence type="ECO:0000313" key="3">
    <source>
        <dbReference type="EMBL" id="OJJ37786.1"/>
    </source>
</evidence>
<dbReference type="RefSeq" id="XP_040691462.1">
    <property type="nucleotide sequence ID" value="XM_040831926.1"/>
</dbReference>
<accession>A0A1L9RS43</accession>
<dbReference type="Gene3D" id="3.50.50.100">
    <property type="match status" value="1"/>
</dbReference>
<dbReference type="Proteomes" id="UP000184383">
    <property type="component" value="Unassembled WGS sequence"/>
</dbReference>